<dbReference type="RefSeq" id="WP_183800847.1">
    <property type="nucleotide sequence ID" value="NZ_JACIII010000013.1"/>
</dbReference>
<evidence type="ECO:0000313" key="3">
    <source>
        <dbReference type="Proteomes" id="UP000518681"/>
    </source>
</evidence>
<sequence>MQMTTNACPVQRWRLGRDYWRVDRDEGFRKQDYAVDLISDSVAKRFVVDHHYSGSYPAAVERAGLFRGAELVGVCVFSVPMNNAAIPKYTGLASSAGVELGRFILLDSVPYNGETYFLKHAFAALRATRPQAKGVIAYSDPVPRHTDSGRVVMPGHVGVIYQAGNARYVGRSASRVLHLSASGHVLSPRAISKIRRQEQGAQGAERNLVRLGAPQRRFGQEPAEWIDHVLSSGVFTRVKHPGNHCYVFSIGRPAEKRLVEQAFAEARPYPKTLDPQQQALSLPVKSAFHQPQKSDPDWADNDQHDREPQDYPVEA</sequence>
<evidence type="ECO:0000256" key="1">
    <source>
        <dbReference type="SAM" id="MobiDB-lite"/>
    </source>
</evidence>
<reference evidence="2 3" key="1">
    <citation type="submission" date="2020-08" db="EMBL/GenBank/DDBJ databases">
        <title>Genomic Encyclopedia of Type Strains, Phase IV (KMG-V): Genome sequencing to study the core and pangenomes of soil and plant-associated prokaryotes.</title>
        <authorList>
            <person name="Whitman W."/>
        </authorList>
    </citation>
    <scope>NUCLEOTIDE SEQUENCE [LARGE SCALE GENOMIC DNA]</scope>
    <source>
        <strain evidence="2 3">SEMIA 4013</strain>
    </source>
</reference>
<dbReference type="AlphaFoldDB" id="A0AAW3V0D1"/>
<evidence type="ECO:0000313" key="2">
    <source>
        <dbReference type="EMBL" id="MBB6204380.1"/>
    </source>
</evidence>
<dbReference type="EMBL" id="JACIIK010000009">
    <property type="protein sequence ID" value="MBB6204380.1"/>
    <property type="molecule type" value="Genomic_DNA"/>
</dbReference>
<feature type="compositionally biased region" description="Basic and acidic residues" evidence="1">
    <location>
        <begin position="292"/>
        <end position="309"/>
    </location>
</feature>
<organism evidence="2 3">
    <name type="scientific">Paraburkholderia fungorum</name>
    <dbReference type="NCBI Taxonomy" id="134537"/>
    <lineage>
        <taxon>Bacteria</taxon>
        <taxon>Pseudomonadati</taxon>
        <taxon>Pseudomonadota</taxon>
        <taxon>Betaproteobacteria</taxon>
        <taxon>Burkholderiales</taxon>
        <taxon>Burkholderiaceae</taxon>
        <taxon>Paraburkholderia</taxon>
    </lineage>
</organism>
<gene>
    <name evidence="2" type="ORF">GGD69_005274</name>
</gene>
<proteinExistence type="predicted"/>
<name>A0AAW3V0D1_9BURK</name>
<protein>
    <submittedName>
        <fullName evidence="2">Uncharacterized protein</fullName>
    </submittedName>
</protein>
<comment type="caution">
    <text evidence="2">The sequence shown here is derived from an EMBL/GenBank/DDBJ whole genome shotgun (WGS) entry which is preliminary data.</text>
</comment>
<dbReference type="Pfam" id="PF25680">
    <property type="entry name" value="Mom"/>
    <property type="match status" value="1"/>
</dbReference>
<dbReference type="Proteomes" id="UP000518681">
    <property type="component" value="Unassembled WGS sequence"/>
</dbReference>
<dbReference type="InterPro" id="IPR057895">
    <property type="entry name" value="Mom"/>
</dbReference>
<accession>A0AAW3V0D1</accession>
<feature type="region of interest" description="Disordered" evidence="1">
    <location>
        <begin position="272"/>
        <end position="315"/>
    </location>
</feature>